<evidence type="ECO:0000313" key="2">
    <source>
        <dbReference type="EMBL" id="KAK8047683.1"/>
    </source>
</evidence>
<gene>
    <name evidence="2" type="ORF">PG996_015747</name>
</gene>
<feature type="region of interest" description="Disordered" evidence="1">
    <location>
        <begin position="276"/>
        <end position="304"/>
    </location>
</feature>
<protein>
    <submittedName>
        <fullName evidence="2">Uncharacterized protein</fullName>
    </submittedName>
</protein>
<accession>A0ABR1TLY5</accession>
<dbReference type="Proteomes" id="UP001446871">
    <property type="component" value="Unassembled WGS sequence"/>
</dbReference>
<proteinExistence type="predicted"/>
<comment type="caution">
    <text evidence="2">The sequence shown here is derived from an EMBL/GenBank/DDBJ whole genome shotgun (WGS) entry which is preliminary data.</text>
</comment>
<evidence type="ECO:0000256" key="1">
    <source>
        <dbReference type="SAM" id="MobiDB-lite"/>
    </source>
</evidence>
<organism evidence="2 3">
    <name type="scientific">Apiospora saccharicola</name>
    <dbReference type="NCBI Taxonomy" id="335842"/>
    <lineage>
        <taxon>Eukaryota</taxon>
        <taxon>Fungi</taxon>
        <taxon>Dikarya</taxon>
        <taxon>Ascomycota</taxon>
        <taxon>Pezizomycotina</taxon>
        <taxon>Sordariomycetes</taxon>
        <taxon>Xylariomycetidae</taxon>
        <taxon>Amphisphaeriales</taxon>
        <taxon>Apiosporaceae</taxon>
        <taxon>Apiospora</taxon>
    </lineage>
</organism>
<feature type="region of interest" description="Disordered" evidence="1">
    <location>
        <begin position="349"/>
        <end position="395"/>
    </location>
</feature>
<sequence>MCKRYIYLSLCLEHDCDSIVEEKGRNTYCRPARHGRPRRPRRLGSCDGGLEYVIVSRHRGTVVCVECKQLRVLRQLSESVSAGKGDEVVLSDDGGSSSSCETLRGDDEDGPVSLRFFANEKERNERLASAYDFDLALKQESARLDIKNARTASPEEEEEIYLPVIGLDDSTIEYGNKVPEATRHKGLSPSLHDYYYGFAAVGVEEERISPLPRPQPQPRPQYVEEEVQWVKKTQAVDDPYDSDTTATAVVMTPSGSESESEADANVNRDLRSGLEKISSRSEAASDTVVDAESLSSDGEPEFNDKLNFQLRPDVFSRTCVDRVDIRDVRITPINPRRVLIAEKPLTTDERAWSEDEDEWPAHSGDRSIKDSSTKKENKSHRYEEGDDGDDKRDNKRAPLSFWEVVLDDRAKRQRTA</sequence>
<dbReference type="EMBL" id="JAQQWM010000009">
    <property type="protein sequence ID" value="KAK8047683.1"/>
    <property type="molecule type" value="Genomic_DNA"/>
</dbReference>
<reference evidence="2 3" key="1">
    <citation type="submission" date="2023-01" db="EMBL/GenBank/DDBJ databases">
        <title>Analysis of 21 Apiospora genomes using comparative genomics revels a genus with tremendous synthesis potential of carbohydrate active enzymes and secondary metabolites.</title>
        <authorList>
            <person name="Sorensen T."/>
        </authorList>
    </citation>
    <scope>NUCLEOTIDE SEQUENCE [LARGE SCALE GENOMIC DNA]</scope>
    <source>
        <strain evidence="2 3">CBS 83171</strain>
    </source>
</reference>
<evidence type="ECO:0000313" key="3">
    <source>
        <dbReference type="Proteomes" id="UP001446871"/>
    </source>
</evidence>
<keyword evidence="3" id="KW-1185">Reference proteome</keyword>
<name>A0ABR1TLY5_9PEZI</name>
<feature type="region of interest" description="Disordered" evidence="1">
    <location>
        <begin position="87"/>
        <end position="106"/>
    </location>
</feature>